<evidence type="ECO:0000313" key="2">
    <source>
        <dbReference type="Proteomes" id="UP001054945"/>
    </source>
</evidence>
<accession>A0AAV4RHN5</accession>
<comment type="caution">
    <text evidence="1">The sequence shown here is derived from an EMBL/GenBank/DDBJ whole genome shotgun (WGS) entry which is preliminary data.</text>
</comment>
<protein>
    <submittedName>
        <fullName evidence="1">Uncharacterized protein</fullName>
    </submittedName>
</protein>
<evidence type="ECO:0000313" key="1">
    <source>
        <dbReference type="EMBL" id="GIY21210.1"/>
    </source>
</evidence>
<sequence length="123" mass="13900">MVFHPSCYVSLVDQCYQPSPEGSIPLVKWCTTKFIEDTPRLGDDCVLIRVDISLLVQVLVLDNTSFLLLVHMCIGVGLGKLGPNNWLPHGMREIWRPSKGILSDRMSPLLGSKHKKTFEVYLF</sequence>
<name>A0AAV4RHN5_CAEEX</name>
<dbReference type="AlphaFoldDB" id="A0AAV4RHN5"/>
<dbReference type="EMBL" id="BPLR01007986">
    <property type="protein sequence ID" value="GIY21210.1"/>
    <property type="molecule type" value="Genomic_DNA"/>
</dbReference>
<keyword evidence="2" id="KW-1185">Reference proteome</keyword>
<dbReference type="Proteomes" id="UP001054945">
    <property type="component" value="Unassembled WGS sequence"/>
</dbReference>
<gene>
    <name evidence="1" type="ORF">CEXT_636321</name>
</gene>
<organism evidence="1 2">
    <name type="scientific">Caerostris extrusa</name>
    <name type="common">Bark spider</name>
    <name type="synonym">Caerostris bankana</name>
    <dbReference type="NCBI Taxonomy" id="172846"/>
    <lineage>
        <taxon>Eukaryota</taxon>
        <taxon>Metazoa</taxon>
        <taxon>Ecdysozoa</taxon>
        <taxon>Arthropoda</taxon>
        <taxon>Chelicerata</taxon>
        <taxon>Arachnida</taxon>
        <taxon>Araneae</taxon>
        <taxon>Araneomorphae</taxon>
        <taxon>Entelegynae</taxon>
        <taxon>Araneoidea</taxon>
        <taxon>Araneidae</taxon>
        <taxon>Caerostris</taxon>
    </lineage>
</organism>
<reference evidence="1 2" key="1">
    <citation type="submission" date="2021-06" db="EMBL/GenBank/DDBJ databases">
        <title>Caerostris extrusa draft genome.</title>
        <authorList>
            <person name="Kono N."/>
            <person name="Arakawa K."/>
        </authorList>
    </citation>
    <scope>NUCLEOTIDE SEQUENCE [LARGE SCALE GENOMIC DNA]</scope>
</reference>
<proteinExistence type="predicted"/>